<feature type="compositionally biased region" description="Gly residues" evidence="1">
    <location>
        <begin position="890"/>
        <end position="908"/>
    </location>
</feature>
<dbReference type="PANTHER" id="PTHR12984">
    <property type="entry name" value="SCY1-RELATED S/T PROTEIN KINASE-LIKE"/>
    <property type="match status" value="1"/>
</dbReference>
<dbReference type="SMART" id="SM00220">
    <property type="entry name" value="S_TKc"/>
    <property type="match status" value="1"/>
</dbReference>
<dbReference type="PROSITE" id="PS50011">
    <property type="entry name" value="PROTEIN_KINASE_DOM"/>
    <property type="match status" value="1"/>
</dbReference>
<keyword evidence="4" id="KW-1185">Reference proteome</keyword>
<evidence type="ECO:0000259" key="2">
    <source>
        <dbReference type="PROSITE" id="PS50011"/>
    </source>
</evidence>
<organism evidence="3 4">
    <name type="scientific">Jaminaea rosea</name>
    <dbReference type="NCBI Taxonomy" id="1569628"/>
    <lineage>
        <taxon>Eukaryota</taxon>
        <taxon>Fungi</taxon>
        <taxon>Dikarya</taxon>
        <taxon>Basidiomycota</taxon>
        <taxon>Ustilaginomycotina</taxon>
        <taxon>Exobasidiomycetes</taxon>
        <taxon>Microstromatales</taxon>
        <taxon>Microstromatales incertae sedis</taxon>
        <taxon>Jaminaea</taxon>
    </lineage>
</organism>
<dbReference type="InterPro" id="IPR000719">
    <property type="entry name" value="Prot_kinase_dom"/>
</dbReference>
<dbReference type="AlphaFoldDB" id="A0A316UY02"/>
<dbReference type="OrthoDB" id="79687at2759"/>
<dbReference type="Gene3D" id="1.10.510.10">
    <property type="entry name" value="Transferase(Phosphotransferase) domain 1"/>
    <property type="match status" value="1"/>
</dbReference>
<feature type="compositionally biased region" description="Polar residues" evidence="1">
    <location>
        <begin position="703"/>
        <end position="734"/>
    </location>
</feature>
<sequence>MASFLSTAASYLGRTQLSTNYTVDTSAPPVYCGNWKVSRAVRNSGTSSPGPSSVPGAGAAGSSKDSSAADLGAGKGVVSIWEAKLDARGGARQILIDMLKKEASSLTRLRHPCILSVVEPVEETRSLLTFATEPVVASLQQAVVASESAGRASSEVALDEVEIQKGLLQVARGLEFLHTAGMVHGNLDGHSVCINAKGDWKLCGFGFLTPLKQPDGTPTPFRHPDYDPSLPPSMSVNFDYLAPEYALDEKREPANDMYSLGCIVYAVHSRGDPPFRNRNSLSNLRNNVDRLATMQGSSEWSRLGRDVLDLLSSLLTRFSGGRLTAQTFQSAAYFNSILVSTLKFLERESFSGRSKEERVQFLKGLLGVLPQFSDRLLRRKVLPALLELMSDRSLLPFILPNVFHIARTLSSIEFTSSVLPRLQPLFAVQDPPQNQLMLLDQIELFVSKTSPPVFREGVTPLLYSALEAEQIQVQERALQQVPRLCEVLEFSHVKEVLFPRIAVLFSKTKILSVKVNTLIAFHQMVSLLDKHTLSTKLVPLLARIKTREPSVMVATLAVHEALASKVDREVLATEIIPQLWVMSMGPLLGAEQFERFMGVAREMGEKVAKEHSEHLREARRMQEHTEAYDRTRTGGGGGELMNSGGAGQASGEVDFATLVGSGKDSGAGVARDVTGAKPAASSSASALPFDPFAFDDLNTNASTSNSRAATPVLTPSHTGSSLRPTPATAGTSRPSLSTSTTNGTRSSSFTSPFPAPPASSSSIPASSILRPGMPSSSSSSSSLRTSTTATAAKPAPTPPPGWSGSTLMPTSSAGGSSMGSSAPMGSSAGGSTGSGPNYNISLSPASGFGSAPTSVGNGSADSSSGAMSNFSGLPPLVPQTSSLGALSASGFGGGGAGGGGWKPSGGQSGVLQPTKKSGTAGSMAGAKQGFAGSEFDPFA</sequence>
<feature type="region of interest" description="Disordered" evidence="1">
    <location>
        <begin position="42"/>
        <end position="65"/>
    </location>
</feature>
<feature type="compositionally biased region" description="Low complexity" evidence="1">
    <location>
        <begin position="735"/>
        <end position="768"/>
    </location>
</feature>
<gene>
    <name evidence="3" type="ORF">BDZ90DRAFT_250549</name>
</gene>
<dbReference type="GO" id="GO:0005524">
    <property type="term" value="F:ATP binding"/>
    <property type="evidence" value="ECO:0007669"/>
    <property type="project" value="InterPro"/>
</dbReference>
<dbReference type="PANTHER" id="PTHR12984:SF6">
    <property type="entry name" value="SCY1-LIKE PROTEIN 2"/>
    <property type="match status" value="1"/>
</dbReference>
<accession>A0A316UY02</accession>
<feature type="region of interest" description="Disordered" evidence="1">
    <location>
        <begin position="703"/>
        <end position="939"/>
    </location>
</feature>
<protein>
    <recommendedName>
        <fullName evidence="2">Protein kinase domain-containing protein</fullName>
    </recommendedName>
</protein>
<dbReference type="GO" id="GO:0004672">
    <property type="term" value="F:protein kinase activity"/>
    <property type="evidence" value="ECO:0007669"/>
    <property type="project" value="InterPro"/>
</dbReference>
<dbReference type="Gene3D" id="1.25.10.10">
    <property type="entry name" value="Leucine-rich Repeat Variant"/>
    <property type="match status" value="1"/>
</dbReference>
<dbReference type="Pfam" id="PF00069">
    <property type="entry name" value="Pkinase"/>
    <property type="match status" value="1"/>
</dbReference>
<dbReference type="GeneID" id="37029520"/>
<dbReference type="InterPro" id="IPR011989">
    <property type="entry name" value="ARM-like"/>
</dbReference>
<evidence type="ECO:0000256" key="1">
    <source>
        <dbReference type="SAM" id="MobiDB-lite"/>
    </source>
</evidence>
<proteinExistence type="predicted"/>
<feature type="compositionally biased region" description="Low complexity" evidence="1">
    <location>
        <begin position="808"/>
        <end position="826"/>
    </location>
</feature>
<evidence type="ECO:0000313" key="3">
    <source>
        <dbReference type="EMBL" id="PWN29181.1"/>
    </source>
</evidence>
<dbReference type="SUPFAM" id="SSF48371">
    <property type="entry name" value="ARM repeat"/>
    <property type="match status" value="1"/>
</dbReference>
<feature type="region of interest" description="Disordered" evidence="1">
    <location>
        <begin position="624"/>
        <end position="648"/>
    </location>
</feature>
<feature type="compositionally biased region" description="Polar residues" evidence="1">
    <location>
        <begin position="851"/>
        <end position="871"/>
    </location>
</feature>
<feature type="compositionally biased region" description="Gly residues" evidence="1">
    <location>
        <begin position="633"/>
        <end position="648"/>
    </location>
</feature>
<dbReference type="CDD" id="cd14011">
    <property type="entry name" value="PK_SCY1_like"/>
    <property type="match status" value="1"/>
</dbReference>
<dbReference type="InterPro" id="IPR011009">
    <property type="entry name" value="Kinase-like_dom_sf"/>
</dbReference>
<feature type="compositionally biased region" description="Low complexity" evidence="1">
    <location>
        <begin position="44"/>
        <end position="65"/>
    </location>
</feature>
<dbReference type="RefSeq" id="XP_025363793.1">
    <property type="nucleotide sequence ID" value="XM_025507697.1"/>
</dbReference>
<name>A0A316UY02_9BASI</name>
<dbReference type="EMBL" id="KZ819664">
    <property type="protein sequence ID" value="PWN29181.1"/>
    <property type="molecule type" value="Genomic_DNA"/>
</dbReference>
<dbReference type="Proteomes" id="UP000245884">
    <property type="component" value="Unassembled WGS sequence"/>
</dbReference>
<dbReference type="InterPro" id="IPR051177">
    <property type="entry name" value="CIK-Related_Protein"/>
</dbReference>
<reference evidence="3 4" key="1">
    <citation type="journal article" date="2018" name="Mol. Biol. Evol.">
        <title>Broad Genomic Sampling Reveals a Smut Pathogenic Ancestry of the Fungal Clade Ustilaginomycotina.</title>
        <authorList>
            <person name="Kijpornyongpan T."/>
            <person name="Mondo S.J."/>
            <person name="Barry K."/>
            <person name="Sandor L."/>
            <person name="Lee J."/>
            <person name="Lipzen A."/>
            <person name="Pangilinan J."/>
            <person name="LaButti K."/>
            <person name="Hainaut M."/>
            <person name="Henrissat B."/>
            <person name="Grigoriev I.V."/>
            <person name="Spatafora J.W."/>
            <person name="Aime M.C."/>
        </authorList>
    </citation>
    <scope>NUCLEOTIDE SEQUENCE [LARGE SCALE GENOMIC DNA]</scope>
    <source>
        <strain evidence="3 4">MCA 5214</strain>
    </source>
</reference>
<feature type="compositionally biased region" description="Polar residues" evidence="1">
    <location>
        <begin position="910"/>
        <end position="920"/>
    </location>
</feature>
<dbReference type="InterPro" id="IPR016024">
    <property type="entry name" value="ARM-type_fold"/>
</dbReference>
<feature type="domain" description="Protein kinase" evidence="2">
    <location>
        <begin position="49"/>
        <end position="334"/>
    </location>
</feature>
<evidence type="ECO:0000313" key="4">
    <source>
        <dbReference type="Proteomes" id="UP000245884"/>
    </source>
</evidence>
<dbReference type="SUPFAM" id="SSF56112">
    <property type="entry name" value="Protein kinase-like (PK-like)"/>
    <property type="match status" value="1"/>
</dbReference>
<feature type="compositionally biased region" description="Low complexity" evidence="1">
    <location>
        <begin position="775"/>
        <end position="794"/>
    </location>
</feature>